<reference evidence="2" key="1">
    <citation type="submission" date="2022-11" db="UniProtKB">
        <authorList>
            <consortium name="WormBaseParasite"/>
        </authorList>
    </citation>
    <scope>IDENTIFICATION</scope>
</reference>
<dbReference type="Proteomes" id="UP000887581">
    <property type="component" value="Unplaced"/>
</dbReference>
<sequence length="136" mass="15699">MRTTAKMHPHISASIRVHFFKGLYQDVVDRTDNRKKCSKLQKKRPEPIPNASFNFITALQFSDSEASAADTNSTKNVTCFALYPDVQHQLYPDVRILSITCYAVSRCQNFEHHLLRCIQMSEFRTSLVTLYPDVEQ</sequence>
<organism evidence="1 2">
    <name type="scientific">Setaria digitata</name>
    <dbReference type="NCBI Taxonomy" id="48799"/>
    <lineage>
        <taxon>Eukaryota</taxon>
        <taxon>Metazoa</taxon>
        <taxon>Ecdysozoa</taxon>
        <taxon>Nematoda</taxon>
        <taxon>Chromadorea</taxon>
        <taxon>Rhabditida</taxon>
        <taxon>Spirurina</taxon>
        <taxon>Spiruromorpha</taxon>
        <taxon>Filarioidea</taxon>
        <taxon>Setariidae</taxon>
        <taxon>Setaria</taxon>
    </lineage>
</organism>
<name>A0A915PHI2_9BILA</name>
<dbReference type="AlphaFoldDB" id="A0A915PHI2"/>
<dbReference type="WBParaSite" id="sdigi.contig165.g5520.t1">
    <property type="protein sequence ID" value="sdigi.contig165.g5520.t1"/>
    <property type="gene ID" value="sdigi.contig165.g5520"/>
</dbReference>
<protein>
    <submittedName>
        <fullName evidence="2">Uncharacterized protein</fullName>
    </submittedName>
</protein>
<keyword evidence="1" id="KW-1185">Reference proteome</keyword>
<proteinExistence type="predicted"/>
<evidence type="ECO:0000313" key="2">
    <source>
        <dbReference type="WBParaSite" id="sdigi.contig165.g5520.t1"/>
    </source>
</evidence>
<evidence type="ECO:0000313" key="1">
    <source>
        <dbReference type="Proteomes" id="UP000887581"/>
    </source>
</evidence>
<accession>A0A915PHI2</accession>